<evidence type="ECO:0000256" key="1">
    <source>
        <dbReference type="ARBA" id="ARBA00004418"/>
    </source>
</evidence>
<protein>
    <submittedName>
        <fullName evidence="3">Putative lipoprotein</fullName>
    </submittedName>
</protein>
<dbReference type="AlphaFoldDB" id="F5YFJ0"/>
<dbReference type="InParanoid" id="F5YFJ0"/>
<dbReference type="Pfam" id="PF13416">
    <property type="entry name" value="SBP_bac_8"/>
    <property type="match status" value="1"/>
</dbReference>
<proteinExistence type="inferred from homology"/>
<dbReference type="SUPFAM" id="SSF53850">
    <property type="entry name" value="Periplasmic binding protein-like II"/>
    <property type="match status" value="1"/>
</dbReference>
<dbReference type="PANTHER" id="PTHR43649:SF12">
    <property type="entry name" value="DIACETYLCHITOBIOSE BINDING PROTEIN DASA"/>
    <property type="match status" value="1"/>
</dbReference>
<dbReference type="HOGENOM" id="CLU_043127_0_0_12"/>
<dbReference type="Gene3D" id="3.40.190.10">
    <property type="entry name" value="Periplasmic binding protein-like II"/>
    <property type="match status" value="1"/>
</dbReference>
<reference evidence="4" key="1">
    <citation type="submission" date="2009-12" db="EMBL/GenBank/DDBJ databases">
        <title>Complete sequence of Treponema azotonutricium strain ZAS-9.</title>
        <authorList>
            <person name="Tetu S.G."/>
            <person name="Matson E."/>
            <person name="Ren Q."/>
            <person name="Seshadri R."/>
            <person name="Elbourne L."/>
            <person name="Hassan K.A."/>
            <person name="Durkin A."/>
            <person name="Radune D."/>
            <person name="Mohamoud Y."/>
            <person name="Shay R."/>
            <person name="Jin S."/>
            <person name="Zhang X."/>
            <person name="Lucey K."/>
            <person name="Ballor N.R."/>
            <person name="Ottesen E."/>
            <person name="Rosenthal R."/>
            <person name="Allen A."/>
            <person name="Leadbetter J.R."/>
            <person name="Paulsen I.T."/>
        </authorList>
    </citation>
    <scope>NUCLEOTIDE SEQUENCE [LARGE SCALE GENOMIC DNA]</scope>
    <source>
        <strain evidence="4">ATCC BAA-888 / DSM 13862 / ZAS-9</strain>
    </source>
</reference>
<dbReference type="eggNOG" id="COG1653">
    <property type="taxonomic scope" value="Bacteria"/>
</dbReference>
<name>F5YFJ0_LEAAZ</name>
<dbReference type="OrthoDB" id="362670at2"/>
<dbReference type="PROSITE" id="PS51257">
    <property type="entry name" value="PROKAR_LIPOPROTEIN"/>
    <property type="match status" value="1"/>
</dbReference>
<evidence type="ECO:0000256" key="2">
    <source>
        <dbReference type="ARBA" id="ARBA00008520"/>
    </source>
</evidence>
<organism evidence="3 4">
    <name type="scientific">Leadbettera azotonutricia (strain ATCC BAA-888 / DSM 13862 / ZAS-9)</name>
    <name type="common">Treponema azotonutricium</name>
    <dbReference type="NCBI Taxonomy" id="545695"/>
    <lineage>
        <taxon>Bacteria</taxon>
        <taxon>Pseudomonadati</taxon>
        <taxon>Spirochaetota</taxon>
        <taxon>Spirochaetia</taxon>
        <taxon>Spirochaetales</taxon>
        <taxon>Breznakiellaceae</taxon>
        <taxon>Leadbettera</taxon>
    </lineage>
</organism>
<keyword evidence="4" id="KW-1185">Reference proteome</keyword>
<reference evidence="3 4" key="2">
    <citation type="journal article" date="2011" name="ISME J.">
        <title>RNA-seq reveals cooperative metabolic interactions between two termite-gut spirochete species in co-culture.</title>
        <authorList>
            <person name="Rosenthal A.Z."/>
            <person name="Matson E.G."/>
            <person name="Eldar A."/>
            <person name="Leadbetter J.R."/>
        </authorList>
    </citation>
    <scope>NUCLEOTIDE SEQUENCE [LARGE SCALE GENOMIC DNA]</scope>
    <source>
        <strain evidence="4">ATCC BAA-888 / DSM 13862 / ZAS-9</strain>
    </source>
</reference>
<dbReference type="GO" id="GO:0042597">
    <property type="term" value="C:periplasmic space"/>
    <property type="evidence" value="ECO:0007669"/>
    <property type="project" value="UniProtKB-SubCell"/>
</dbReference>
<dbReference type="Proteomes" id="UP000009222">
    <property type="component" value="Chromosome"/>
</dbReference>
<dbReference type="PANTHER" id="PTHR43649">
    <property type="entry name" value="ARABINOSE-BINDING PROTEIN-RELATED"/>
    <property type="match status" value="1"/>
</dbReference>
<evidence type="ECO:0000313" key="4">
    <source>
        <dbReference type="Proteomes" id="UP000009222"/>
    </source>
</evidence>
<dbReference type="EMBL" id="CP001841">
    <property type="protein sequence ID" value="AEF81490.1"/>
    <property type="molecule type" value="Genomic_DNA"/>
</dbReference>
<sequence length="485" mass="53397">MKPKVKSLSLSGAFALFIIFLPVLILSCATPDRPSPKNPVTLTVWHTMVEQMKTNMDSMVEEFNCGAGAKEGITVQVSSVANTAFLHEKLISAAAGDPGAPSLPDMAVIYPNVAIILAEQGLLMDFKTHFTGTELSRFVPEFLEEGFLGGDTLYALPIAKSTEVLYVNTVIFDRFAKAARVSLSQLDTIEGILDTAEKYYAWTDILTPDIPHDGKTFFYPDPLFNYFMIGFEQLGSAFIDSENKGLNSEGSPLESKIFRRIWESYYKGAVRGRIAIFNNYGNYLAKTGDIVCTASTSAGAVFYPDSVTYADNTKENAQWAVLPYPVFSGAEKVAMQRGGGMCVIKSTPVKEYAAAFFLKWFTDAERNARFTATTGYMPVQTGAYSARAMGTDTAAYGQGNSVLDKMFAAVSLMENSYRYYIPPVFEGFDSLQRRFIADIQKAASASREEYLGLIKTMNEEDAYNKISQGAFENFILKGNYFAPGN</sequence>
<dbReference type="InterPro" id="IPR050490">
    <property type="entry name" value="Bact_solute-bd_prot1"/>
</dbReference>
<gene>
    <name evidence="3" type="ordered locus">TREAZ_0087</name>
</gene>
<dbReference type="InterPro" id="IPR006059">
    <property type="entry name" value="SBP"/>
</dbReference>
<accession>F5YFJ0</accession>
<dbReference type="RefSeq" id="WP_015711835.1">
    <property type="nucleotide sequence ID" value="NC_015577.1"/>
</dbReference>
<evidence type="ECO:0000313" key="3">
    <source>
        <dbReference type="EMBL" id="AEF81490.1"/>
    </source>
</evidence>
<dbReference type="KEGG" id="taz:TREAZ_0087"/>
<comment type="similarity">
    <text evidence="2">Belongs to the bacterial solute-binding protein 1 family.</text>
</comment>
<comment type="subcellular location">
    <subcellularLocation>
        <location evidence="1">Periplasm</location>
    </subcellularLocation>
</comment>
<dbReference type="STRING" id="545695.TREAZ_0087"/>
<keyword evidence="3" id="KW-0449">Lipoprotein</keyword>